<organism evidence="1 2">
    <name type="scientific">Microbulbifer okhotskensis</name>
    <dbReference type="NCBI Taxonomy" id="2926617"/>
    <lineage>
        <taxon>Bacteria</taxon>
        <taxon>Pseudomonadati</taxon>
        <taxon>Pseudomonadota</taxon>
        <taxon>Gammaproteobacteria</taxon>
        <taxon>Cellvibrionales</taxon>
        <taxon>Microbulbiferaceae</taxon>
        <taxon>Microbulbifer</taxon>
    </lineage>
</organism>
<comment type="caution">
    <text evidence="1">The sequence shown here is derived from an EMBL/GenBank/DDBJ whole genome shotgun (WGS) entry which is preliminary data.</text>
</comment>
<dbReference type="Proteomes" id="UP001139028">
    <property type="component" value="Unassembled WGS sequence"/>
</dbReference>
<keyword evidence="2" id="KW-1185">Reference proteome</keyword>
<accession>A0A9X2EQK3</accession>
<evidence type="ECO:0000313" key="1">
    <source>
        <dbReference type="EMBL" id="MCO1336009.1"/>
    </source>
</evidence>
<evidence type="ECO:0000313" key="2">
    <source>
        <dbReference type="Proteomes" id="UP001139028"/>
    </source>
</evidence>
<dbReference type="AlphaFoldDB" id="A0A9X2EQK3"/>
<protein>
    <submittedName>
        <fullName evidence="1">Uncharacterized protein</fullName>
    </submittedName>
</protein>
<sequence length="80" mass="8798">MDKKTVAISADLLDRIEYLVGLLGGYETHLVNGGSLTPEIVRNSDWARNQLTDCAIGIFEEISLPPIQPQTIHKVSGKIH</sequence>
<dbReference type="RefSeq" id="WP_252471287.1">
    <property type="nucleotide sequence ID" value="NZ_JALBWM010000097.1"/>
</dbReference>
<reference evidence="1" key="1">
    <citation type="journal article" date="2022" name="Arch. Microbiol.">
        <title>Microbulbifer okhotskensis sp. nov., isolated from a deep bottom sediment of the Okhotsk Sea.</title>
        <authorList>
            <person name="Romanenko L."/>
            <person name="Kurilenko V."/>
            <person name="Otstavnykh N."/>
            <person name="Velansky P."/>
            <person name="Isaeva M."/>
            <person name="Mikhailov V."/>
        </authorList>
    </citation>
    <scope>NUCLEOTIDE SEQUENCE</scope>
    <source>
        <strain evidence="1">OS29</strain>
    </source>
</reference>
<name>A0A9X2EQK3_9GAMM</name>
<gene>
    <name evidence="1" type="ORF">MO867_16890</name>
</gene>
<dbReference type="EMBL" id="JALBWM010000097">
    <property type="protein sequence ID" value="MCO1336009.1"/>
    <property type="molecule type" value="Genomic_DNA"/>
</dbReference>
<proteinExistence type="predicted"/>